<evidence type="ECO:0000313" key="3">
    <source>
        <dbReference type="Proteomes" id="UP000054466"/>
    </source>
</evidence>
<dbReference type="GeneID" id="27347881"/>
<feature type="region of interest" description="Disordered" evidence="1">
    <location>
        <begin position="137"/>
        <end position="188"/>
    </location>
</feature>
<dbReference type="AlphaFoldDB" id="A0A0D1ZCT2"/>
<dbReference type="Proteomes" id="UP000054466">
    <property type="component" value="Unassembled WGS sequence"/>
</dbReference>
<organism evidence="2 3">
    <name type="scientific">Cladophialophora immunda</name>
    <dbReference type="NCBI Taxonomy" id="569365"/>
    <lineage>
        <taxon>Eukaryota</taxon>
        <taxon>Fungi</taxon>
        <taxon>Dikarya</taxon>
        <taxon>Ascomycota</taxon>
        <taxon>Pezizomycotina</taxon>
        <taxon>Eurotiomycetes</taxon>
        <taxon>Chaetothyriomycetidae</taxon>
        <taxon>Chaetothyriales</taxon>
        <taxon>Herpotrichiellaceae</taxon>
        <taxon>Cladophialophora</taxon>
    </lineage>
</organism>
<evidence type="ECO:0000256" key="1">
    <source>
        <dbReference type="SAM" id="MobiDB-lite"/>
    </source>
</evidence>
<gene>
    <name evidence="2" type="ORF">PV07_08687</name>
</gene>
<dbReference type="HOGENOM" id="CLU_940087_0_0_1"/>
<sequence length="296" mass="32341">MWKFGTHAISVRDLEQVAEYQGTRLKRGDILITTTGFTEDLAAERDVDCRCQSTRARSIGLATPQPGAGAAIASTFGLVQITDGHSSAGPGRLEGHQIPSIVTWPHSPLHFDAKEAMIPGADTVAKHTILLSARRPVERGGARENNGSLKNFDKVRTRSSVQSRRDVLRSASPTPLGSSSYKANHHSLPRLKKSASDGCRLYMLLWAAAPPQLPSASPRPFRFHLPHDSRVPRTGVPLALGTRPGAHEAVYLPTAKVQFPFREPITSFHLIELIALNNKQHAPGADPPFRLRYQLP</sequence>
<keyword evidence="3" id="KW-1185">Reference proteome</keyword>
<dbReference type="RefSeq" id="XP_016245737.1">
    <property type="nucleotide sequence ID" value="XM_016395881.1"/>
</dbReference>
<accession>A0A0D1ZCT2</accession>
<evidence type="ECO:0008006" key="4">
    <source>
        <dbReference type="Google" id="ProtNLM"/>
    </source>
</evidence>
<reference evidence="2 3" key="1">
    <citation type="submission" date="2015-01" db="EMBL/GenBank/DDBJ databases">
        <title>The Genome Sequence of Cladophialophora immunda CBS83496.</title>
        <authorList>
            <consortium name="The Broad Institute Genomics Platform"/>
            <person name="Cuomo C."/>
            <person name="de Hoog S."/>
            <person name="Gorbushina A."/>
            <person name="Stielow B."/>
            <person name="Teixiera M."/>
            <person name="Abouelleil A."/>
            <person name="Chapman S.B."/>
            <person name="Priest M."/>
            <person name="Young S.K."/>
            <person name="Wortman J."/>
            <person name="Nusbaum C."/>
            <person name="Birren B."/>
        </authorList>
    </citation>
    <scope>NUCLEOTIDE SEQUENCE [LARGE SCALE GENOMIC DNA]</scope>
    <source>
        <strain evidence="2 3">CBS 83496</strain>
    </source>
</reference>
<evidence type="ECO:0000313" key="2">
    <source>
        <dbReference type="EMBL" id="KIW25521.1"/>
    </source>
</evidence>
<dbReference type="VEuPathDB" id="FungiDB:PV07_08687"/>
<feature type="compositionally biased region" description="Polar residues" evidence="1">
    <location>
        <begin position="171"/>
        <end position="182"/>
    </location>
</feature>
<dbReference type="EMBL" id="KN847044">
    <property type="protein sequence ID" value="KIW25521.1"/>
    <property type="molecule type" value="Genomic_DNA"/>
</dbReference>
<protein>
    <recommendedName>
        <fullName evidence="4">Pyruvate kinase</fullName>
    </recommendedName>
</protein>
<proteinExistence type="predicted"/>
<name>A0A0D1ZCT2_9EURO</name>